<protein>
    <submittedName>
        <fullName evidence="2">Uncharacterized protein</fullName>
    </submittedName>
</protein>
<accession>A0ABD0LE99</accession>
<gene>
    <name evidence="2" type="ORF">BaRGS_00011110</name>
</gene>
<feature type="compositionally biased region" description="Polar residues" evidence="1">
    <location>
        <begin position="22"/>
        <end position="31"/>
    </location>
</feature>
<feature type="region of interest" description="Disordered" evidence="1">
    <location>
        <begin position="1"/>
        <end position="31"/>
    </location>
</feature>
<proteinExistence type="predicted"/>
<evidence type="ECO:0000313" key="2">
    <source>
        <dbReference type="EMBL" id="KAK7497715.1"/>
    </source>
</evidence>
<sequence>MQRHRHAIKGKRQGMNPRDQRQPNYQRLSSARQHQKWFGSVLMYFGAGADEVHAGADVVGAIMVVGGGGDNTHRAFASLIVSVPPSFPLHVSQSLQCPNRRTRQPEKGKTE</sequence>
<feature type="compositionally biased region" description="Basic residues" evidence="1">
    <location>
        <begin position="1"/>
        <end position="12"/>
    </location>
</feature>
<evidence type="ECO:0000313" key="3">
    <source>
        <dbReference type="Proteomes" id="UP001519460"/>
    </source>
</evidence>
<keyword evidence="3" id="KW-1185">Reference proteome</keyword>
<comment type="caution">
    <text evidence="2">The sequence shown here is derived from an EMBL/GenBank/DDBJ whole genome shotgun (WGS) entry which is preliminary data.</text>
</comment>
<dbReference type="Proteomes" id="UP001519460">
    <property type="component" value="Unassembled WGS sequence"/>
</dbReference>
<feature type="region of interest" description="Disordered" evidence="1">
    <location>
        <begin position="91"/>
        <end position="111"/>
    </location>
</feature>
<reference evidence="2 3" key="1">
    <citation type="journal article" date="2023" name="Sci. Data">
        <title>Genome assembly of the Korean intertidal mud-creeper Batillaria attramentaria.</title>
        <authorList>
            <person name="Patra A.K."/>
            <person name="Ho P.T."/>
            <person name="Jun S."/>
            <person name="Lee S.J."/>
            <person name="Kim Y."/>
            <person name="Won Y.J."/>
        </authorList>
    </citation>
    <scope>NUCLEOTIDE SEQUENCE [LARGE SCALE GENOMIC DNA]</scope>
    <source>
        <strain evidence="2">Wonlab-2016</strain>
    </source>
</reference>
<dbReference type="AlphaFoldDB" id="A0ABD0LE99"/>
<evidence type="ECO:0000256" key="1">
    <source>
        <dbReference type="SAM" id="MobiDB-lite"/>
    </source>
</evidence>
<name>A0ABD0LE99_9CAEN</name>
<organism evidence="2 3">
    <name type="scientific">Batillaria attramentaria</name>
    <dbReference type="NCBI Taxonomy" id="370345"/>
    <lineage>
        <taxon>Eukaryota</taxon>
        <taxon>Metazoa</taxon>
        <taxon>Spiralia</taxon>
        <taxon>Lophotrochozoa</taxon>
        <taxon>Mollusca</taxon>
        <taxon>Gastropoda</taxon>
        <taxon>Caenogastropoda</taxon>
        <taxon>Sorbeoconcha</taxon>
        <taxon>Cerithioidea</taxon>
        <taxon>Batillariidae</taxon>
        <taxon>Batillaria</taxon>
    </lineage>
</organism>
<dbReference type="EMBL" id="JACVVK020000056">
    <property type="protein sequence ID" value="KAK7497715.1"/>
    <property type="molecule type" value="Genomic_DNA"/>
</dbReference>